<proteinExistence type="predicted"/>
<protein>
    <submittedName>
        <fullName evidence="1">Uncharacterized protein</fullName>
    </submittedName>
</protein>
<dbReference type="Proteomes" id="UP001054945">
    <property type="component" value="Unassembled WGS sequence"/>
</dbReference>
<name>A0AAV4TVZ7_CAEEX</name>
<organism evidence="1 2">
    <name type="scientific">Caerostris extrusa</name>
    <name type="common">Bark spider</name>
    <name type="synonym">Caerostris bankana</name>
    <dbReference type="NCBI Taxonomy" id="172846"/>
    <lineage>
        <taxon>Eukaryota</taxon>
        <taxon>Metazoa</taxon>
        <taxon>Ecdysozoa</taxon>
        <taxon>Arthropoda</taxon>
        <taxon>Chelicerata</taxon>
        <taxon>Arachnida</taxon>
        <taxon>Araneae</taxon>
        <taxon>Araneomorphae</taxon>
        <taxon>Entelegynae</taxon>
        <taxon>Araneoidea</taxon>
        <taxon>Araneidae</taxon>
        <taxon>Caerostris</taxon>
    </lineage>
</organism>
<comment type="caution">
    <text evidence="1">The sequence shown here is derived from an EMBL/GenBank/DDBJ whole genome shotgun (WGS) entry which is preliminary data.</text>
</comment>
<accession>A0AAV4TVZ7</accession>
<sequence length="133" mass="15699">MPIYIIAFQTRLLTSLLMSPRNLPRVYLATNIDFQLHYLPYKSNISSPTDTLSSCVVRMRLYPNQYLARDYLCTTHCKFSVMVYYISCTEQGGVKLGYNLSKFSAENHSWRSICTFQCKRLIRRMLNWFTLRT</sequence>
<keyword evidence="2" id="KW-1185">Reference proteome</keyword>
<evidence type="ECO:0000313" key="2">
    <source>
        <dbReference type="Proteomes" id="UP001054945"/>
    </source>
</evidence>
<gene>
    <name evidence="1" type="ORF">CEXT_371291</name>
</gene>
<dbReference type="EMBL" id="BPLR01011801">
    <property type="protein sequence ID" value="GIY49145.1"/>
    <property type="molecule type" value="Genomic_DNA"/>
</dbReference>
<reference evidence="1 2" key="1">
    <citation type="submission" date="2021-06" db="EMBL/GenBank/DDBJ databases">
        <title>Caerostris extrusa draft genome.</title>
        <authorList>
            <person name="Kono N."/>
            <person name="Arakawa K."/>
        </authorList>
    </citation>
    <scope>NUCLEOTIDE SEQUENCE [LARGE SCALE GENOMIC DNA]</scope>
</reference>
<dbReference type="AlphaFoldDB" id="A0AAV4TVZ7"/>
<evidence type="ECO:0000313" key="1">
    <source>
        <dbReference type="EMBL" id="GIY49145.1"/>
    </source>
</evidence>